<evidence type="ECO:0000313" key="3">
    <source>
        <dbReference type="Proteomes" id="UP001270362"/>
    </source>
</evidence>
<reference evidence="2" key="1">
    <citation type="journal article" date="2023" name="Mol. Phylogenet. Evol.">
        <title>Genome-scale phylogeny and comparative genomics of the fungal order Sordariales.</title>
        <authorList>
            <person name="Hensen N."/>
            <person name="Bonometti L."/>
            <person name="Westerberg I."/>
            <person name="Brannstrom I.O."/>
            <person name="Guillou S."/>
            <person name="Cros-Aarteil S."/>
            <person name="Calhoun S."/>
            <person name="Haridas S."/>
            <person name="Kuo A."/>
            <person name="Mondo S."/>
            <person name="Pangilinan J."/>
            <person name="Riley R."/>
            <person name="LaButti K."/>
            <person name="Andreopoulos B."/>
            <person name="Lipzen A."/>
            <person name="Chen C."/>
            <person name="Yan M."/>
            <person name="Daum C."/>
            <person name="Ng V."/>
            <person name="Clum A."/>
            <person name="Steindorff A."/>
            <person name="Ohm R.A."/>
            <person name="Martin F."/>
            <person name="Silar P."/>
            <person name="Natvig D.O."/>
            <person name="Lalanne C."/>
            <person name="Gautier V."/>
            <person name="Ament-Velasquez S.L."/>
            <person name="Kruys A."/>
            <person name="Hutchinson M.I."/>
            <person name="Powell A.J."/>
            <person name="Barry K."/>
            <person name="Miller A.N."/>
            <person name="Grigoriev I.V."/>
            <person name="Debuchy R."/>
            <person name="Gladieux P."/>
            <person name="Hiltunen Thoren M."/>
            <person name="Johannesson H."/>
        </authorList>
    </citation>
    <scope>NUCLEOTIDE SEQUENCE</scope>
    <source>
        <strain evidence="2">CBS 314.62</strain>
    </source>
</reference>
<name>A0AAE0X7B6_9PEZI</name>
<dbReference type="EMBL" id="JAULSO010000002">
    <property type="protein sequence ID" value="KAK3687188.1"/>
    <property type="molecule type" value="Genomic_DNA"/>
</dbReference>
<comment type="caution">
    <text evidence="2">The sequence shown here is derived from an EMBL/GenBank/DDBJ whole genome shotgun (WGS) entry which is preliminary data.</text>
</comment>
<feature type="region of interest" description="Disordered" evidence="1">
    <location>
        <begin position="1"/>
        <end position="23"/>
    </location>
</feature>
<reference evidence="2" key="2">
    <citation type="submission" date="2023-06" db="EMBL/GenBank/DDBJ databases">
        <authorList>
            <consortium name="Lawrence Berkeley National Laboratory"/>
            <person name="Haridas S."/>
            <person name="Hensen N."/>
            <person name="Bonometti L."/>
            <person name="Westerberg I."/>
            <person name="Brannstrom I.O."/>
            <person name="Guillou S."/>
            <person name="Cros-Aarteil S."/>
            <person name="Calhoun S."/>
            <person name="Kuo A."/>
            <person name="Mondo S."/>
            <person name="Pangilinan J."/>
            <person name="Riley R."/>
            <person name="Labutti K."/>
            <person name="Andreopoulos B."/>
            <person name="Lipzen A."/>
            <person name="Chen C."/>
            <person name="Yanf M."/>
            <person name="Daum C."/>
            <person name="Ng V."/>
            <person name="Clum A."/>
            <person name="Steindorff A."/>
            <person name="Ohm R."/>
            <person name="Martin F."/>
            <person name="Silar P."/>
            <person name="Natvig D."/>
            <person name="Lalanne C."/>
            <person name="Gautier V."/>
            <person name="Ament-Velasquez S.L."/>
            <person name="Kruys A."/>
            <person name="Hutchinson M.I."/>
            <person name="Powell A.J."/>
            <person name="Barry K."/>
            <person name="Miller A.N."/>
            <person name="Grigoriev I.V."/>
            <person name="Debuchy R."/>
            <person name="Gladieux P."/>
            <person name="Thoren M.H."/>
            <person name="Johannesson H."/>
        </authorList>
    </citation>
    <scope>NUCLEOTIDE SEQUENCE</scope>
    <source>
        <strain evidence="2">CBS 314.62</strain>
    </source>
</reference>
<keyword evidence="3" id="KW-1185">Reference proteome</keyword>
<evidence type="ECO:0000256" key="1">
    <source>
        <dbReference type="SAM" id="MobiDB-lite"/>
    </source>
</evidence>
<sequence>MGARSKRPTGARDKGHENELQNDDDTTWFGVERDASHQLIFQDYGRFAALMSESQTQELGARYPQLVSFIGQTETGTSTPIKMFIDRLDSASPDHGPRYPTPATSSNNDRLPTTADVHLYTDPLTFTPSRIMSSCLFSGIKGHSGPLFYVP</sequence>
<dbReference type="Proteomes" id="UP001270362">
    <property type="component" value="Unassembled WGS sequence"/>
</dbReference>
<organism evidence="2 3">
    <name type="scientific">Podospora appendiculata</name>
    <dbReference type="NCBI Taxonomy" id="314037"/>
    <lineage>
        <taxon>Eukaryota</taxon>
        <taxon>Fungi</taxon>
        <taxon>Dikarya</taxon>
        <taxon>Ascomycota</taxon>
        <taxon>Pezizomycotina</taxon>
        <taxon>Sordariomycetes</taxon>
        <taxon>Sordariomycetidae</taxon>
        <taxon>Sordariales</taxon>
        <taxon>Podosporaceae</taxon>
        <taxon>Podospora</taxon>
    </lineage>
</organism>
<proteinExistence type="predicted"/>
<gene>
    <name evidence="2" type="ORF">B0T22DRAFT_509731</name>
</gene>
<feature type="region of interest" description="Disordered" evidence="1">
    <location>
        <begin position="88"/>
        <end position="112"/>
    </location>
</feature>
<evidence type="ECO:0000313" key="2">
    <source>
        <dbReference type="EMBL" id="KAK3687188.1"/>
    </source>
</evidence>
<accession>A0AAE0X7B6</accession>
<feature type="compositionally biased region" description="Basic and acidic residues" evidence="1">
    <location>
        <begin position="10"/>
        <end position="19"/>
    </location>
</feature>
<protein>
    <submittedName>
        <fullName evidence="2">Uncharacterized protein</fullName>
    </submittedName>
</protein>
<dbReference type="AlphaFoldDB" id="A0AAE0X7B6"/>
<feature type="compositionally biased region" description="Polar residues" evidence="1">
    <location>
        <begin position="102"/>
        <end position="111"/>
    </location>
</feature>